<dbReference type="EMBL" id="JAKKDU010000005">
    <property type="protein sequence ID" value="MCF7567774.1"/>
    <property type="molecule type" value="Genomic_DNA"/>
</dbReference>
<dbReference type="InterPro" id="IPR046713">
    <property type="entry name" value="DUF6786"/>
</dbReference>
<sequence>MKIKINITFKIILVSVFSLFMSCQGNIAKNITNQESKEEVILSKGTFGYDKQFLTQHYKNTIVLENKAEQSAILVSPELQGRVMTSTLGGDNGKSFGWINHDLIASKKINPQFNAFGGEERLWLGPEGGQFSLYFQKGTTFDFENWKVPNMIDTEPFELLSKTKETAIFKKQKTLENYSGTTFTLEIRRTIKLLDKEAIKTRLKLKDTSISVVAYNETVKAHCATS</sequence>
<organism evidence="2 3">
    <name type="scientific">Wocania arenilitoris</name>
    <dbReference type="NCBI Taxonomy" id="2044858"/>
    <lineage>
        <taxon>Bacteria</taxon>
        <taxon>Pseudomonadati</taxon>
        <taxon>Bacteroidota</taxon>
        <taxon>Flavobacteriia</taxon>
        <taxon>Flavobacteriales</taxon>
        <taxon>Flavobacteriaceae</taxon>
        <taxon>Wocania</taxon>
    </lineage>
</organism>
<name>A0AAE3JL15_9FLAO</name>
<feature type="chain" id="PRO_5041925701" description="Lipoprotein" evidence="1">
    <location>
        <begin position="29"/>
        <end position="226"/>
    </location>
</feature>
<dbReference type="AlphaFoldDB" id="A0AAE3JL15"/>
<evidence type="ECO:0000313" key="2">
    <source>
        <dbReference type="EMBL" id="MCF7567774.1"/>
    </source>
</evidence>
<keyword evidence="3" id="KW-1185">Reference proteome</keyword>
<protein>
    <recommendedName>
        <fullName evidence="4">Lipoprotein</fullName>
    </recommendedName>
</protein>
<feature type="signal peptide" evidence="1">
    <location>
        <begin position="1"/>
        <end position="28"/>
    </location>
</feature>
<accession>A0AAE3JL15</accession>
<dbReference type="Proteomes" id="UP001199795">
    <property type="component" value="Unassembled WGS sequence"/>
</dbReference>
<gene>
    <name evidence="2" type="ORF">L3X37_05265</name>
</gene>
<evidence type="ECO:0000256" key="1">
    <source>
        <dbReference type="SAM" id="SignalP"/>
    </source>
</evidence>
<comment type="caution">
    <text evidence="2">The sequence shown here is derived from an EMBL/GenBank/DDBJ whole genome shotgun (WGS) entry which is preliminary data.</text>
</comment>
<reference evidence="2" key="1">
    <citation type="submission" date="2022-01" db="EMBL/GenBank/DDBJ databases">
        <title>Draft genome sequence of Sabulilitoribacter arenilitoris KCTC 52401.</title>
        <authorList>
            <person name="Oh J.-S."/>
        </authorList>
    </citation>
    <scope>NUCLEOTIDE SEQUENCE</scope>
    <source>
        <strain evidence="2">HMF6543</strain>
    </source>
</reference>
<dbReference type="Pfam" id="PF20583">
    <property type="entry name" value="DUF6786"/>
    <property type="match status" value="1"/>
</dbReference>
<evidence type="ECO:0008006" key="4">
    <source>
        <dbReference type="Google" id="ProtNLM"/>
    </source>
</evidence>
<proteinExistence type="predicted"/>
<keyword evidence="1" id="KW-0732">Signal</keyword>
<evidence type="ECO:0000313" key="3">
    <source>
        <dbReference type="Proteomes" id="UP001199795"/>
    </source>
</evidence>
<dbReference type="PROSITE" id="PS51257">
    <property type="entry name" value="PROKAR_LIPOPROTEIN"/>
    <property type="match status" value="1"/>
</dbReference>